<evidence type="ECO:0000313" key="3">
    <source>
        <dbReference type="Proteomes" id="UP000031364"/>
    </source>
</evidence>
<feature type="compositionally biased region" description="Basic and acidic residues" evidence="1">
    <location>
        <begin position="33"/>
        <end position="44"/>
    </location>
</feature>
<protein>
    <recommendedName>
        <fullName evidence="4">Secreted protein</fullName>
    </recommendedName>
</protein>
<comment type="caution">
    <text evidence="2">The sequence shown here is derived from an EMBL/GenBank/DDBJ whole genome shotgun (WGS) entry which is preliminary data.</text>
</comment>
<evidence type="ECO:0008006" key="4">
    <source>
        <dbReference type="Google" id="ProtNLM"/>
    </source>
</evidence>
<sequence>MVIGVGVLAQSSAGSKPPDQATSTPDQQADPQRSAEEPLIEDGKPSTWQDFIDDSRKGSSHAGPPADLGPATTGTDSTAERTNE</sequence>
<proteinExistence type="predicted"/>
<feature type="region of interest" description="Disordered" evidence="1">
    <location>
        <begin position="1"/>
        <end position="84"/>
    </location>
</feature>
<gene>
    <name evidence="2" type="ORF">FG87_19490</name>
</gene>
<accession>A0ABR4ZDQ3</accession>
<evidence type="ECO:0000313" key="2">
    <source>
        <dbReference type="EMBL" id="KIA63383.1"/>
    </source>
</evidence>
<dbReference type="Proteomes" id="UP000031364">
    <property type="component" value="Unassembled WGS sequence"/>
</dbReference>
<organism evidence="2 3">
    <name type="scientific">Nocardia vulneris</name>
    <dbReference type="NCBI Taxonomy" id="1141657"/>
    <lineage>
        <taxon>Bacteria</taxon>
        <taxon>Bacillati</taxon>
        <taxon>Actinomycetota</taxon>
        <taxon>Actinomycetes</taxon>
        <taxon>Mycobacteriales</taxon>
        <taxon>Nocardiaceae</taxon>
        <taxon>Nocardia</taxon>
    </lineage>
</organism>
<dbReference type="EMBL" id="JNFP01000022">
    <property type="protein sequence ID" value="KIA63383.1"/>
    <property type="molecule type" value="Genomic_DNA"/>
</dbReference>
<reference evidence="2 3" key="1">
    <citation type="journal article" date="2014" name="Int. J. Syst. Evol. Microbiol.">
        <title>Nocardia vulneris sp. nov., isolated from wounds of human patients in North America.</title>
        <authorList>
            <person name="Lasker B.A."/>
            <person name="Bell M."/>
            <person name="Klenk H.P."/>
            <person name="Sproer C."/>
            <person name="Schumann C."/>
            <person name="Schumann P."/>
            <person name="Brown J.M."/>
        </authorList>
    </citation>
    <scope>NUCLEOTIDE SEQUENCE [LARGE SCALE GENOMIC DNA]</scope>
    <source>
        <strain evidence="2 3">W9851</strain>
    </source>
</reference>
<feature type="compositionally biased region" description="Polar residues" evidence="1">
    <location>
        <begin position="9"/>
        <end position="31"/>
    </location>
</feature>
<keyword evidence="3" id="KW-1185">Reference proteome</keyword>
<name>A0ABR4ZDQ3_9NOCA</name>
<evidence type="ECO:0000256" key="1">
    <source>
        <dbReference type="SAM" id="MobiDB-lite"/>
    </source>
</evidence>